<proteinExistence type="predicted"/>
<protein>
    <submittedName>
        <fullName evidence="2">Uncharacterized protein</fullName>
    </submittedName>
</protein>
<dbReference type="Proteomes" id="UP000018159">
    <property type="component" value="Unassembled WGS sequence"/>
</dbReference>
<reference evidence="2 3" key="1">
    <citation type="journal article" date="2013" name="PLoS ONE">
        <title>Enrichment and Genome Sequence of the Group I.1a Ammonia-Oxidizing Archaeon ?Ca. Nitrosotenuis uzonensis? Representing a Clade Globally.</title>
        <authorList>
            <person name="Lebedeva E.V."/>
            <person name="Hatzenpichler R."/>
            <person name="Pelletier E."/>
            <person name="Schuster N."/>
            <person name="Hauzmayer S."/>
            <person name="Bulaev A."/>
            <person name="Grigor'eva N.V."/>
            <person name="Galushko A."/>
            <person name="Schmid M."/>
            <person name="Palatinszky M."/>
            <person name="Le Paslier D."/>
            <person name="Daims H."/>
            <person name="Wagner M."/>
        </authorList>
    </citation>
    <scope>NUCLEOTIDE SEQUENCE [LARGE SCALE GENOMIC DNA]</scope>
    <source>
        <strain evidence="2 3">N4</strain>
    </source>
</reference>
<evidence type="ECO:0000313" key="3">
    <source>
        <dbReference type="Proteomes" id="UP000018159"/>
    </source>
</evidence>
<dbReference type="AlphaFoldDB" id="V6AT37"/>
<dbReference type="RefSeq" id="WP_052370098.1">
    <property type="nucleotide sequence ID" value="NZ_CBTY010000009.1"/>
</dbReference>
<name>V6AT37_9ARCH</name>
<feature type="transmembrane region" description="Helical" evidence="1">
    <location>
        <begin position="103"/>
        <end position="124"/>
    </location>
</feature>
<feature type="transmembrane region" description="Helical" evidence="1">
    <location>
        <begin position="197"/>
        <end position="216"/>
    </location>
</feature>
<keyword evidence="1" id="KW-0812">Transmembrane</keyword>
<feature type="transmembrane region" description="Helical" evidence="1">
    <location>
        <begin position="12"/>
        <end position="31"/>
    </location>
</feature>
<feature type="transmembrane region" description="Helical" evidence="1">
    <location>
        <begin position="37"/>
        <end position="60"/>
    </location>
</feature>
<accession>V6AT37</accession>
<dbReference type="STRING" id="1407055.NITUZ_40052"/>
<organism evidence="2 3">
    <name type="scientific">Candidatus Nitrosotenuis uzonensis</name>
    <dbReference type="NCBI Taxonomy" id="1407055"/>
    <lineage>
        <taxon>Archaea</taxon>
        <taxon>Nitrososphaerota</taxon>
        <taxon>Candidatus Nitrosotenuis</taxon>
    </lineage>
</organism>
<feature type="transmembrane region" description="Helical" evidence="1">
    <location>
        <begin position="163"/>
        <end position="190"/>
    </location>
</feature>
<keyword evidence="1" id="KW-1133">Transmembrane helix</keyword>
<feature type="transmembrane region" description="Helical" evidence="1">
    <location>
        <begin position="72"/>
        <end position="91"/>
    </location>
</feature>
<comment type="caution">
    <text evidence="2">The sequence shown here is derived from an EMBL/GenBank/DDBJ whole genome shotgun (WGS) entry which is preliminary data.</text>
</comment>
<gene>
    <name evidence="2" type="ORF">NITUZ_40052</name>
</gene>
<evidence type="ECO:0000256" key="1">
    <source>
        <dbReference type="SAM" id="Phobius"/>
    </source>
</evidence>
<keyword evidence="3" id="KW-1185">Reference proteome</keyword>
<dbReference type="OrthoDB" id="8127at2157"/>
<sequence length="260" mass="29135">MQTVFDTLFEKKYLIASLVTCTALVLLSNYLGVESAIIIGNLLYIPTSGTLLILAILMLVRFGTSGYHGVAWFAFACYSVSWFVAEMLWIVQELYLNIDPFPSAADIFYIIGYPFLLMFFVAYLQPVKVNITKKMFATSTVFAVGILVLGLYLTLGHGTTDDLFMMVIATAYPAFDSMIIIPALLGVGLFFKGKVNLMWTLICFGAICVFTADTAFLLGQNDDTYYTGNPLEIPFYWNYILLSFGVYSHLGLFRKESYSR</sequence>
<feature type="transmembrane region" description="Helical" evidence="1">
    <location>
        <begin position="136"/>
        <end position="157"/>
    </location>
</feature>
<keyword evidence="1" id="KW-0472">Membrane</keyword>
<dbReference type="EMBL" id="CBTY010000009">
    <property type="protein sequence ID" value="CDI05886.1"/>
    <property type="molecule type" value="Genomic_DNA"/>
</dbReference>
<evidence type="ECO:0000313" key="2">
    <source>
        <dbReference type="EMBL" id="CDI05886.1"/>
    </source>
</evidence>
<feature type="transmembrane region" description="Helical" evidence="1">
    <location>
        <begin position="236"/>
        <end position="253"/>
    </location>
</feature>